<dbReference type="InterPro" id="IPR047801">
    <property type="entry name" value="Peptidase_C45"/>
</dbReference>
<dbReference type="PANTHER" id="PTHR34180">
    <property type="entry name" value="PEPTIDASE C45"/>
    <property type="match status" value="1"/>
</dbReference>
<evidence type="ECO:0000313" key="2">
    <source>
        <dbReference type="EMBL" id="SVA67134.1"/>
    </source>
</evidence>
<dbReference type="Gene3D" id="1.10.10.2120">
    <property type="match status" value="1"/>
</dbReference>
<gene>
    <name evidence="2" type="ORF">METZ01_LOCUS119988</name>
</gene>
<dbReference type="Pfam" id="PF03417">
    <property type="entry name" value="AAT"/>
    <property type="match status" value="1"/>
</dbReference>
<feature type="domain" description="Peptidase C45 hydrolase" evidence="1">
    <location>
        <begin position="100"/>
        <end position="329"/>
    </location>
</feature>
<reference evidence="2" key="1">
    <citation type="submission" date="2018-05" db="EMBL/GenBank/DDBJ databases">
        <authorList>
            <person name="Lanie J.A."/>
            <person name="Ng W.-L."/>
            <person name="Kazmierczak K.M."/>
            <person name="Andrzejewski T.M."/>
            <person name="Davidsen T.M."/>
            <person name="Wayne K.J."/>
            <person name="Tettelin H."/>
            <person name="Glass J.I."/>
            <person name="Rusch D."/>
            <person name="Podicherti R."/>
            <person name="Tsui H.-C.T."/>
            <person name="Winkler M.E."/>
        </authorList>
    </citation>
    <scope>NUCLEOTIDE SEQUENCE</scope>
</reference>
<dbReference type="EMBL" id="UINC01016051">
    <property type="protein sequence ID" value="SVA67134.1"/>
    <property type="molecule type" value="Genomic_DNA"/>
</dbReference>
<organism evidence="2">
    <name type="scientific">marine metagenome</name>
    <dbReference type="NCBI Taxonomy" id="408172"/>
    <lineage>
        <taxon>unclassified sequences</taxon>
        <taxon>metagenomes</taxon>
        <taxon>ecological metagenomes</taxon>
    </lineage>
</organism>
<name>A0A381XQU4_9ZZZZ</name>
<dbReference type="Gene3D" id="3.60.60.10">
    <property type="entry name" value="Penicillin V Acylase, Chain A"/>
    <property type="match status" value="1"/>
</dbReference>
<protein>
    <recommendedName>
        <fullName evidence="1">Peptidase C45 hydrolase domain-containing protein</fullName>
    </recommendedName>
</protein>
<proteinExistence type="predicted"/>
<dbReference type="InterPro" id="IPR005079">
    <property type="entry name" value="Peptidase_C45_hydrolase"/>
</dbReference>
<dbReference type="NCBIfam" id="NF040521">
    <property type="entry name" value="C45_proenzyme"/>
    <property type="match status" value="1"/>
</dbReference>
<dbReference type="PANTHER" id="PTHR34180:SF1">
    <property type="entry name" value="BETA-ALANYL-DOPAMINE_CARCININE HYDROLASE"/>
    <property type="match status" value="1"/>
</dbReference>
<sequence>MKESIKKNIDVYINLFETETDISKSDLLSNTAIYLDVLRKQSPEYVSGLNGISESSNIELLEICMLNLRYELLYHALGKRYLQNAVDGCTSFALMPESSENNHLIMGQNWDWIPDIECVLTTNTDTDGLKRIAFTEAGIFGGKPGMNSEGIGLAVNGMYTTEDDFARFEEPFHLRCYDVLRSKNMENALKVLTGTPRSCTANFIVGHGPKRVVNIELAPDDMRLIDANNGIISHANHFINPGILFVSEPPNPRRHLSEFRQKQMEVLLNKQKPLDINGIMNILKNHEHHPQSLCRHRDETLPDSQHTITKTAMIMDLHEKKLWVTNGQPCKSEFEEFTFS</sequence>
<dbReference type="InterPro" id="IPR047794">
    <property type="entry name" value="C45_proenzyme-like"/>
</dbReference>
<accession>A0A381XQU4</accession>
<dbReference type="AlphaFoldDB" id="A0A381XQU4"/>
<evidence type="ECO:0000259" key="1">
    <source>
        <dbReference type="Pfam" id="PF03417"/>
    </source>
</evidence>